<proteinExistence type="predicted"/>
<evidence type="ECO:0000313" key="1">
    <source>
        <dbReference type="EMBL" id="PRQ43662.1"/>
    </source>
</evidence>
<dbReference type="Proteomes" id="UP000238479">
    <property type="component" value="Chromosome 3"/>
</dbReference>
<dbReference type="Gene3D" id="1.25.40.10">
    <property type="entry name" value="Tetratricopeptide repeat domain"/>
    <property type="match status" value="1"/>
</dbReference>
<evidence type="ECO:0008006" key="3">
    <source>
        <dbReference type="Google" id="ProtNLM"/>
    </source>
</evidence>
<dbReference type="GO" id="GO:0003723">
    <property type="term" value="F:RNA binding"/>
    <property type="evidence" value="ECO:0007669"/>
    <property type="project" value="InterPro"/>
</dbReference>
<dbReference type="PANTHER" id="PTHR47926">
    <property type="entry name" value="PENTATRICOPEPTIDE REPEAT-CONTAINING PROTEIN"/>
    <property type="match status" value="1"/>
</dbReference>
<comment type="caution">
    <text evidence="1">The sequence shown here is derived from an EMBL/GenBank/DDBJ whole genome shotgun (WGS) entry which is preliminary data.</text>
</comment>
<dbReference type="Gramene" id="PRQ43662">
    <property type="protein sequence ID" value="PRQ43662"/>
    <property type="gene ID" value="RchiOBHm_Chr3g0470861"/>
</dbReference>
<accession>A0A2P6RB53</accession>
<organism evidence="1 2">
    <name type="scientific">Rosa chinensis</name>
    <name type="common">China rose</name>
    <dbReference type="NCBI Taxonomy" id="74649"/>
    <lineage>
        <taxon>Eukaryota</taxon>
        <taxon>Viridiplantae</taxon>
        <taxon>Streptophyta</taxon>
        <taxon>Embryophyta</taxon>
        <taxon>Tracheophyta</taxon>
        <taxon>Spermatophyta</taxon>
        <taxon>Magnoliopsida</taxon>
        <taxon>eudicotyledons</taxon>
        <taxon>Gunneridae</taxon>
        <taxon>Pentapetalae</taxon>
        <taxon>rosids</taxon>
        <taxon>fabids</taxon>
        <taxon>Rosales</taxon>
        <taxon>Rosaceae</taxon>
        <taxon>Rosoideae</taxon>
        <taxon>Rosoideae incertae sedis</taxon>
        <taxon>Rosa</taxon>
    </lineage>
</organism>
<dbReference type="AlphaFoldDB" id="A0A2P6RB53"/>
<dbReference type="STRING" id="74649.A0A2P6RB53"/>
<dbReference type="InterPro" id="IPR046960">
    <property type="entry name" value="PPR_At4g14850-like_plant"/>
</dbReference>
<dbReference type="GO" id="GO:0009451">
    <property type="term" value="P:RNA modification"/>
    <property type="evidence" value="ECO:0007669"/>
    <property type="project" value="InterPro"/>
</dbReference>
<gene>
    <name evidence="1" type="ORF">RchiOBHm_Chr3g0470861</name>
</gene>
<name>A0A2P6RB53_ROSCH</name>
<keyword evidence="2" id="KW-1185">Reference proteome</keyword>
<dbReference type="EMBL" id="PDCK01000041">
    <property type="protein sequence ID" value="PRQ43662.1"/>
    <property type="molecule type" value="Genomic_DNA"/>
</dbReference>
<protein>
    <recommendedName>
        <fullName evidence="3">Pentatricopeptide</fullName>
    </recommendedName>
</protein>
<sequence>MESLGLAPDNSSLPLVLKACARLSAVERGKGIHSSIWNSGLDKDVRIGTALVDFYRKNGLIEI</sequence>
<reference evidence="1 2" key="1">
    <citation type="journal article" date="2018" name="Nat. Genet.">
        <title>The Rosa genome provides new insights in the design of modern roses.</title>
        <authorList>
            <person name="Bendahmane M."/>
        </authorList>
    </citation>
    <scope>NUCLEOTIDE SEQUENCE [LARGE SCALE GENOMIC DNA]</scope>
    <source>
        <strain evidence="2">cv. Old Blush</strain>
    </source>
</reference>
<dbReference type="InterPro" id="IPR011990">
    <property type="entry name" value="TPR-like_helical_dom_sf"/>
</dbReference>
<evidence type="ECO:0000313" key="2">
    <source>
        <dbReference type="Proteomes" id="UP000238479"/>
    </source>
</evidence>